<evidence type="ECO:0000256" key="1">
    <source>
        <dbReference type="SAM" id="MobiDB-lite"/>
    </source>
</evidence>
<reference evidence="2 3" key="1">
    <citation type="journal article" date="2019" name="Environ. Microbiol.">
        <title>At the nexus of three kingdoms: the genome of the mycorrhizal fungus Gigaspora margarita provides insights into plant, endobacterial and fungal interactions.</title>
        <authorList>
            <person name="Venice F."/>
            <person name="Ghignone S."/>
            <person name="Salvioli di Fossalunga A."/>
            <person name="Amselem J."/>
            <person name="Novero M."/>
            <person name="Xianan X."/>
            <person name="Sedzielewska Toro K."/>
            <person name="Morin E."/>
            <person name="Lipzen A."/>
            <person name="Grigoriev I.V."/>
            <person name="Henrissat B."/>
            <person name="Martin F.M."/>
            <person name="Bonfante P."/>
        </authorList>
    </citation>
    <scope>NUCLEOTIDE SEQUENCE [LARGE SCALE GENOMIC DNA]</scope>
    <source>
        <strain evidence="2 3">BEG34</strain>
    </source>
</reference>
<proteinExistence type="predicted"/>
<feature type="compositionally biased region" description="Basic and acidic residues" evidence="1">
    <location>
        <begin position="233"/>
        <end position="259"/>
    </location>
</feature>
<feature type="compositionally biased region" description="Basic and acidic residues" evidence="1">
    <location>
        <begin position="126"/>
        <end position="142"/>
    </location>
</feature>
<feature type="compositionally biased region" description="Low complexity" evidence="1">
    <location>
        <begin position="467"/>
        <end position="480"/>
    </location>
</feature>
<evidence type="ECO:0000313" key="3">
    <source>
        <dbReference type="Proteomes" id="UP000439903"/>
    </source>
</evidence>
<protein>
    <submittedName>
        <fullName evidence="2">Ribonucleoside-diphosphate reductase large chain</fullName>
    </submittedName>
</protein>
<feature type="compositionally biased region" description="Polar residues" evidence="1">
    <location>
        <begin position="328"/>
        <end position="342"/>
    </location>
</feature>
<sequence>MRKKNLKRKSYKHIYSNLGFRQKKTVMSNQNNPGGSRNGFQQAGGSRQQNERLNPIEEVMDAFKNIALTAGSGAILAPNWQSASLVDSGQEPLKGPGNERNQIPIDRSKGSSGESKNKGVATENGGWDKNHRVDPFDEERNNQAHKNYYSNFGNSYMDLGDATDPTTGTHGHNANISKLVDSQHSQHHHFDYSQQNTWDHTSEFKGNHNFGCQTIGSRPFEGTRTPPPPPQQREQRSDSKNEQNSNFRHEQTSDSKHDQVLSTDSITFKINAWHSIADPNAAERDDGIGTGQLHRKGRNYRPVDEATVLAIQQKGKSSTKKPKKLFEDNSTPLPSSSNNKPIQKSLSRSKPLSKPGPHKLPNNPFATNTFTSPSSSTSPASSAPQRPYPVKQDARTTINQQQQREKTSSPLPPPLQQQPQSSQTPSQGPEKENWTSPNLVTTPFWEIPQNNNSQSAAKSTHYQQSQSYRHPSPARSPRPSKYSQDFLPYIPPEFDSTPYRKQSSPSPARGYSPARGHSPARSYSNGYIDEPPEYERESNFDDQEDYDQNSDVDDETNVYYEEDESFSEKEGYESASVLFDDEPISRPLPPPLVPTPVSPKHDRGHHLLTINVELSESEPPQAIVVYVNDDPAVLAREFCNKWKVTNDVVEPALVQLIREEREKRLG</sequence>
<organism evidence="2 3">
    <name type="scientific">Gigaspora margarita</name>
    <dbReference type="NCBI Taxonomy" id="4874"/>
    <lineage>
        <taxon>Eukaryota</taxon>
        <taxon>Fungi</taxon>
        <taxon>Fungi incertae sedis</taxon>
        <taxon>Mucoromycota</taxon>
        <taxon>Glomeromycotina</taxon>
        <taxon>Glomeromycetes</taxon>
        <taxon>Diversisporales</taxon>
        <taxon>Gigasporaceae</taxon>
        <taxon>Gigaspora</taxon>
    </lineage>
</organism>
<evidence type="ECO:0000313" key="2">
    <source>
        <dbReference type="EMBL" id="KAF0415732.1"/>
    </source>
</evidence>
<feature type="compositionally biased region" description="Polar residues" evidence="1">
    <location>
        <begin position="448"/>
        <end position="466"/>
    </location>
</feature>
<feature type="region of interest" description="Disordered" evidence="1">
    <location>
        <begin position="201"/>
        <end position="260"/>
    </location>
</feature>
<dbReference type="Proteomes" id="UP000439903">
    <property type="component" value="Unassembled WGS sequence"/>
</dbReference>
<feature type="compositionally biased region" description="Acidic residues" evidence="1">
    <location>
        <begin position="540"/>
        <end position="565"/>
    </location>
</feature>
<feature type="compositionally biased region" description="Low complexity" evidence="1">
    <location>
        <begin position="364"/>
        <end position="384"/>
    </location>
</feature>
<dbReference type="AlphaFoldDB" id="A0A8H4A4D2"/>
<dbReference type="OrthoDB" id="2273669at2759"/>
<feature type="region of interest" description="Disordered" evidence="1">
    <location>
        <begin position="280"/>
        <end position="588"/>
    </location>
</feature>
<feature type="compositionally biased region" description="Polar residues" evidence="1">
    <location>
        <begin position="25"/>
        <end position="49"/>
    </location>
</feature>
<comment type="caution">
    <text evidence="2">The sequence shown here is derived from an EMBL/GenBank/DDBJ whole genome shotgun (WGS) entry which is preliminary data.</text>
</comment>
<accession>A0A8H4A4D2</accession>
<keyword evidence="3" id="KW-1185">Reference proteome</keyword>
<gene>
    <name evidence="2" type="ORF">F8M41_007582</name>
</gene>
<name>A0A8H4A4D2_GIGMA</name>
<dbReference type="EMBL" id="WTPW01001769">
    <property type="protein sequence ID" value="KAF0415732.1"/>
    <property type="molecule type" value="Genomic_DNA"/>
</dbReference>
<feature type="compositionally biased region" description="Low complexity" evidence="1">
    <location>
        <begin position="417"/>
        <end position="427"/>
    </location>
</feature>
<feature type="region of interest" description="Disordered" evidence="1">
    <location>
        <begin position="86"/>
        <end position="142"/>
    </location>
</feature>
<feature type="region of interest" description="Disordered" evidence="1">
    <location>
        <begin position="22"/>
        <end position="49"/>
    </location>
</feature>
<feature type="compositionally biased region" description="Low complexity" evidence="1">
    <location>
        <begin position="344"/>
        <end position="355"/>
    </location>
</feature>